<dbReference type="EMBL" id="BQNB010017236">
    <property type="protein sequence ID" value="GJT60857.1"/>
    <property type="molecule type" value="Genomic_DNA"/>
</dbReference>
<gene>
    <name evidence="2" type="ORF">Tco_1004390</name>
</gene>
<protein>
    <submittedName>
        <fullName evidence="2">Uncharacterized protein</fullName>
    </submittedName>
</protein>
<feature type="region of interest" description="Disordered" evidence="1">
    <location>
        <begin position="101"/>
        <end position="247"/>
    </location>
</feature>
<sequence length="286" mass="32081">MRHIIILVSPATGPSLGTTQPTATITSTEDLQRAAFTTPPQTAPGTNTTEPPPPPIRNKGPELGADNLTLEGVATELAPSDFVSQNYETLVALMQEETKKRSSQSLQARLNFGPEDEVSPPRHRKERRGKDNRRPPVFGRIGKQVSGTQIANLQNLDTHENNDRRISVRDRLGSRDVHSRLGQRRSPSESPPSSDSEDIMRKRRRRVSSSSEDTSDNEDAETGHWKSKNKYRRDEDEDMSRPWRRQKVDAFTRRISDFSEDKKFLSRLRKGGHAANVKTYDGTGGS</sequence>
<reference evidence="2" key="1">
    <citation type="journal article" date="2022" name="Int. J. Mol. Sci.">
        <title>Draft Genome of Tanacetum Coccineum: Genomic Comparison of Closely Related Tanacetum-Family Plants.</title>
        <authorList>
            <person name="Yamashiro T."/>
            <person name="Shiraishi A."/>
            <person name="Nakayama K."/>
            <person name="Satake H."/>
        </authorList>
    </citation>
    <scope>NUCLEOTIDE SEQUENCE</scope>
</reference>
<organism evidence="2 3">
    <name type="scientific">Tanacetum coccineum</name>
    <dbReference type="NCBI Taxonomy" id="301880"/>
    <lineage>
        <taxon>Eukaryota</taxon>
        <taxon>Viridiplantae</taxon>
        <taxon>Streptophyta</taxon>
        <taxon>Embryophyta</taxon>
        <taxon>Tracheophyta</taxon>
        <taxon>Spermatophyta</taxon>
        <taxon>Magnoliopsida</taxon>
        <taxon>eudicotyledons</taxon>
        <taxon>Gunneridae</taxon>
        <taxon>Pentapetalae</taxon>
        <taxon>asterids</taxon>
        <taxon>campanulids</taxon>
        <taxon>Asterales</taxon>
        <taxon>Asteraceae</taxon>
        <taxon>Asteroideae</taxon>
        <taxon>Anthemideae</taxon>
        <taxon>Anthemidinae</taxon>
        <taxon>Tanacetum</taxon>
    </lineage>
</organism>
<reference evidence="2" key="2">
    <citation type="submission" date="2022-01" db="EMBL/GenBank/DDBJ databases">
        <authorList>
            <person name="Yamashiro T."/>
            <person name="Shiraishi A."/>
            <person name="Satake H."/>
            <person name="Nakayama K."/>
        </authorList>
    </citation>
    <scope>NUCLEOTIDE SEQUENCE</scope>
</reference>
<evidence type="ECO:0000313" key="2">
    <source>
        <dbReference type="EMBL" id="GJT60857.1"/>
    </source>
</evidence>
<comment type="caution">
    <text evidence="2">The sequence shown here is derived from an EMBL/GenBank/DDBJ whole genome shotgun (WGS) entry which is preliminary data.</text>
</comment>
<evidence type="ECO:0000313" key="3">
    <source>
        <dbReference type="Proteomes" id="UP001151760"/>
    </source>
</evidence>
<feature type="compositionally biased region" description="Basic and acidic residues" evidence="1">
    <location>
        <begin position="157"/>
        <end position="179"/>
    </location>
</feature>
<accession>A0ABQ5FC93</accession>
<keyword evidence="3" id="KW-1185">Reference proteome</keyword>
<dbReference type="Proteomes" id="UP001151760">
    <property type="component" value="Unassembled WGS sequence"/>
</dbReference>
<evidence type="ECO:0000256" key="1">
    <source>
        <dbReference type="SAM" id="MobiDB-lite"/>
    </source>
</evidence>
<proteinExistence type="predicted"/>
<feature type="region of interest" description="Disordered" evidence="1">
    <location>
        <begin position="37"/>
        <end position="65"/>
    </location>
</feature>
<feature type="compositionally biased region" description="Polar residues" evidence="1">
    <location>
        <begin position="145"/>
        <end position="156"/>
    </location>
</feature>
<name>A0ABQ5FC93_9ASTR</name>